<protein>
    <recommendedName>
        <fullName evidence="4">DYW domain-containing protein</fullName>
    </recommendedName>
</protein>
<dbReference type="FunFam" id="1.25.40.10:FF:000184">
    <property type="entry name" value="Pentatricopeptide repeat-containing protein, chloroplastic"/>
    <property type="match status" value="1"/>
</dbReference>
<dbReference type="Pfam" id="PF20431">
    <property type="entry name" value="E_motif"/>
    <property type="match status" value="1"/>
</dbReference>
<dbReference type="NCBIfam" id="TIGR00756">
    <property type="entry name" value="PPR"/>
    <property type="match status" value="8"/>
</dbReference>
<dbReference type="GO" id="GO:0003723">
    <property type="term" value="F:RNA binding"/>
    <property type="evidence" value="ECO:0007669"/>
    <property type="project" value="InterPro"/>
</dbReference>
<dbReference type="Pfam" id="PF14432">
    <property type="entry name" value="DYW_deaminase"/>
    <property type="match status" value="1"/>
</dbReference>
<feature type="repeat" description="PPR" evidence="3">
    <location>
        <begin position="382"/>
        <end position="416"/>
    </location>
</feature>
<feature type="repeat" description="PPR" evidence="3">
    <location>
        <begin position="91"/>
        <end position="125"/>
    </location>
</feature>
<dbReference type="InterPro" id="IPR002885">
    <property type="entry name" value="PPR_rpt"/>
</dbReference>
<dbReference type="Gene3D" id="1.25.40.10">
    <property type="entry name" value="Tetratricopeptide repeat domain"/>
    <property type="match status" value="5"/>
</dbReference>
<dbReference type="Pfam" id="PF01535">
    <property type="entry name" value="PPR"/>
    <property type="match status" value="5"/>
</dbReference>
<evidence type="ECO:0000313" key="6">
    <source>
        <dbReference type="Proteomes" id="UP000826271"/>
    </source>
</evidence>
<dbReference type="InterPro" id="IPR046960">
    <property type="entry name" value="PPR_At4g14850-like_plant"/>
</dbReference>
<comment type="caution">
    <text evidence="5">The sequence shown here is derived from an EMBL/GenBank/DDBJ whole genome shotgun (WGS) entry which is preliminary data.</text>
</comment>
<evidence type="ECO:0000256" key="1">
    <source>
        <dbReference type="ARBA" id="ARBA00006643"/>
    </source>
</evidence>
<name>A0AAV6WAK8_9LAMI</name>
<dbReference type="EMBL" id="WHWC01000019">
    <property type="protein sequence ID" value="KAG8364020.1"/>
    <property type="molecule type" value="Genomic_DNA"/>
</dbReference>
<dbReference type="PANTHER" id="PTHR47926:SF373">
    <property type="entry name" value="TETRATRICOPEPTIDE-LIKE HELICAL DOMAIN SUPERFAMILY, DYW DOMAIN-CONTAINING PROTEIN"/>
    <property type="match status" value="1"/>
</dbReference>
<dbReference type="InterPro" id="IPR046848">
    <property type="entry name" value="E_motif"/>
</dbReference>
<accession>A0AAV6WAK8</accession>
<sequence>MHVAEIHEQMGLRREVAGDFGVVNVEYLEVFEAVEGGAEGEIEDIVGEVEIIHHSLHRCNDWVARLIAFCTRFHAPPSYTRHIFDSAHQPDVVVFTNVLRYYSKYGVIDEIFGVFEKMQECGLKPDACSYPVLIKAAGKNGFLFQSEIIKMGIDSGKYIRNALVNAYGKYGPIDAARQVFDEMTERSVADWNAIISGYWNWGSECEAKRMFDLMPDKNVITWTTMVTGYSKMRDLENARTYFDRMPSKTVVSWNAMLSGYAQNGFSDEALSLFNEMVSFGVSPNETTCVAVISSCSSRGDVAVAESVVKMIEERGIRLNPFVKTALLDLYAKCGGLEMAREIFDELGVYRNLVAWNSMISGYTRNGDVISSRELFDKMPGKNVVSWNAMIAGYAQNGESSLAIELFKEMLEKGIMPDEVTLVSVISACGHLGALELGNWVVDLITAKEVKFSMAGYNSLIFMYSRCGDMNKAKTVFHEMEIRDVVSHNALITGFATHGNGVEALELMRRMKDENIKPDRITYIGVLTACSHAGMLEEGKEVFESIVVPDIDHYACMVDLMGRVGKLDEAKKMIQEMPMNPPAEIYGSLLQASRIHKRVDLGELAANKLFELEPQNSGNYVLLSNMYAAAGKWKEVDRIRELMKTRGVMKTSGMSWLEHDRKMHVFMVGDHSHERSVDIYRKLGELKRKMKCLGYVADKSNVLRDVEDEEKEEMVGTHSEKLAVAFGLIVSEPRSVIRVVKNLRICWDCHTAIRMISKLEGREIIVRDNSRFHCFKNKSCSCNDYW</sequence>
<feature type="repeat" description="PPR" evidence="3">
    <location>
        <begin position="351"/>
        <end position="381"/>
    </location>
</feature>
<organism evidence="5 6">
    <name type="scientific">Buddleja alternifolia</name>
    <dbReference type="NCBI Taxonomy" id="168488"/>
    <lineage>
        <taxon>Eukaryota</taxon>
        <taxon>Viridiplantae</taxon>
        <taxon>Streptophyta</taxon>
        <taxon>Embryophyta</taxon>
        <taxon>Tracheophyta</taxon>
        <taxon>Spermatophyta</taxon>
        <taxon>Magnoliopsida</taxon>
        <taxon>eudicotyledons</taxon>
        <taxon>Gunneridae</taxon>
        <taxon>Pentapetalae</taxon>
        <taxon>asterids</taxon>
        <taxon>lamiids</taxon>
        <taxon>Lamiales</taxon>
        <taxon>Scrophulariaceae</taxon>
        <taxon>Buddlejeae</taxon>
        <taxon>Buddleja</taxon>
    </lineage>
</organism>
<dbReference type="InterPro" id="IPR011990">
    <property type="entry name" value="TPR-like_helical_dom_sf"/>
</dbReference>
<evidence type="ECO:0000256" key="2">
    <source>
        <dbReference type="ARBA" id="ARBA00022737"/>
    </source>
</evidence>
<dbReference type="AlphaFoldDB" id="A0AAV6WAK8"/>
<dbReference type="Pfam" id="PF13041">
    <property type="entry name" value="PPR_2"/>
    <property type="match status" value="4"/>
</dbReference>
<feature type="repeat" description="PPR" evidence="3">
    <location>
        <begin position="156"/>
        <end position="190"/>
    </location>
</feature>
<dbReference type="FunFam" id="1.25.40.10:FF:000348">
    <property type="entry name" value="Pentatricopeptide repeat-containing protein chloroplastic"/>
    <property type="match status" value="1"/>
</dbReference>
<evidence type="ECO:0000256" key="3">
    <source>
        <dbReference type="PROSITE-ProRule" id="PRU00708"/>
    </source>
</evidence>
<dbReference type="InterPro" id="IPR032867">
    <property type="entry name" value="DYW_dom"/>
</dbReference>
<feature type="repeat" description="PPR" evidence="3">
    <location>
        <begin position="452"/>
        <end position="482"/>
    </location>
</feature>
<reference evidence="5" key="1">
    <citation type="submission" date="2019-10" db="EMBL/GenBank/DDBJ databases">
        <authorList>
            <person name="Zhang R."/>
            <person name="Pan Y."/>
            <person name="Wang J."/>
            <person name="Ma R."/>
            <person name="Yu S."/>
        </authorList>
    </citation>
    <scope>NUCLEOTIDE SEQUENCE</scope>
    <source>
        <strain evidence="5">LA-IB0</strain>
        <tissue evidence="5">Leaf</tissue>
    </source>
</reference>
<dbReference type="PROSITE" id="PS51375">
    <property type="entry name" value="PPR"/>
    <property type="match status" value="9"/>
</dbReference>
<keyword evidence="6" id="KW-1185">Reference proteome</keyword>
<dbReference type="SUPFAM" id="SSF48452">
    <property type="entry name" value="TPR-like"/>
    <property type="match status" value="1"/>
</dbReference>
<proteinExistence type="inferred from homology"/>
<feature type="repeat" description="PPR" evidence="3">
    <location>
        <begin position="284"/>
        <end position="318"/>
    </location>
</feature>
<dbReference type="PANTHER" id="PTHR47926">
    <property type="entry name" value="PENTATRICOPEPTIDE REPEAT-CONTAINING PROTEIN"/>
    <property type="match status" value="1"/>
</dbReference>
<dbReference type="GO" id="GO:0009451">
    <property type="term" value="P:RNA modification"/>
    <property type="evidence" value="ECO:0007669"/>
    <property type="project" value="InterPro"/>
</dbReference>
<dbReference type="GO" id="GO:0008270">
    <property type="term" value="F:zinc ion binding"/>
    <property type="evidence" value="ECO:0007669"/>
    <property type="project" value="InterPro"/>
</dbReference>
<feature type="repeat" description="PPR" evidence="3">
    <location>
        <begin position="249"/>
        <end position="283"/>
    </location>
</feature>
<feature type="domain" description="DYW" evidence="4">
    <location>
        <begin position="693"/>
        <end position="785"/>
    </location>
</feature>
<feature type="repeat" description="PPR" evidence="3">
    <location>
        <begin position="218"/>
        <end position="248"/>
    </location>
</feature>
<keyword evidence="2" id="KW-0677">Repeat</keyword>
<gene>
    <name evidence="5" type="ORF">BUALT_Bualt19G0082800</name>
</gene>
<evidence type="ECO:0000313" key="5">
    <source>
        <dbReference type="EMBL" id="KAG8364020.1"/>
    </source>
</evidence>
<evidence type="ECO:0000259" key="4">
    <source>
        <dbReference type="Pfam" id="PF14432"/>
    </source>
</evidence>
<feature type="repeat" description="PPR" evidence="3">
    <location>
        <begin position="483"/>
        <end position="517"/>
    </location>
</feature>
<dbReference type="FunFam" id="1.25.40.10:FF:000596">
    <property type="entry name" value="Pentatricopeptide repeat-containing protein, mitochondrial"/>
    <property type="match status" value="1"/>
</dbReference>
<comment type="similarity">
    <text evidence="1">Belongs to the PPR family. PCMP-H subfamily.</text>
</comment>
<dbReference type="Proteomes" id="UP000826271">
    <property type="component" value="Unassembled WGS sequence"/>
</dbReference>